<accession>A0A3B0UL80</accession>
<gene>
    <name evidence="1" type="ORF">MNBD_CHLOROFLEXI01-4223</name>
</gene>
<organism evidence="1">
    <name type="scientific">hydrothermal vent metagenome</name>
    <dbReference type="NCBI Taxonomy" id="652676"/>
    <lineage>
        <taxon>unclassified sequences</taxon>
        <taxon>metagenomes</taxon>
        <taxon>ecological metagenomes</taxon>
    </lineage>
</organism>
<dbReference type="EMBL" id="UOEU01000009">
    <property type="protein sequence ID" value="VAW29860.1"/>
    <property type="molecule type" value="Genomic_DNA"/>
</dbReference>
<sequence>MNETFSLENIKTLCFMIDNDYDNLLGEGKNGKIRELILRIRSQITFDKETHPQGLPVYQCPKLKTGKP</sequence>
<reference evidence="1" key="1">
    <citation type="submission" date="2018-06" db="EMBL/GenBank/DDBJ databases">
        <authorList>
            <person name="Zhirakovskaya E."/>
        </authorList>
    </citation>
    <scope>NUCLEOTIDE SEQUENCE</scope>
</reference>
<protein>
    <submittedName>
        <fullName evidence="1">Uncharacterized protein</fullName>
    </submittedName>
</protein>
<proteinExistence type="predicted"/>
<dbReference type="AlphaFoldDB" id="A0A3B0UL80"/>
<name>A0A3B0UL80_9ZZZZ</name>
<evidence type="ECO:0000313" key="1">
    <source>
        <dbReference type="EMBL" id="VAW29860.1"/>
    </source>
</evidence>